<dbReference type="AlphaFoldDB" id="A0A0G0HME8"/>
<protein>
    <submittedName>
        <fullName evidence="2">DEAD/DEAH box helicase domain protein</fullName>
    </submittedName>
</protein>
<dbReference type="STRING" id="1619036.US58_C0029G0003"/>
<dbReference type="InterPro" id="IPR038720">
    <property type="entry name" value="YprB_RNase_H-like_dom"/>
</dbReference>
<name>A0A0G0HME8_9BACT</name>
<keyword evidence="2" id="KW-0378">Hydrolase</keyword>
<dbReference type="SUPFAM" id="SSF53098">
    <property type="entry name" value="Ribonuclease H-like"/>
    <property type="match status" value="1"/>
</dbReference>
<evidence type="ECO:0000313" key="2">
    <source>
        <dbReference type="EMBL" id="KKQ39725.1"/>
    </source>
</evidence>
<comment type="caution">
    <text evidence="2">The sequence shown here is derived from an EMBL/GenBank/DDBJ whole genome shotgun (WGS) entry which is preliminary data.</text>
</comment>
<evidence type="ECO:0000259" key="1">
    <source>
        <dbReference type="Pfam" id="PF13482"/>
    </source>
</evidence>
<dbReference type="InterPro" id="IPR012337">
    <property type="entry name" value="RNaseH-like_sf"/>
</dbReference>
<dbReference type="Gene3D" id="3.30.420.10">
    <property type="entry name" value="Ribonuclease H-like superfamily/Ribonuclease H"/>
    <property type="match status" value="1"/>
</dbReference>
<proteinExistence type="predicted"/>
<dbReference type="EMBL" id="LBTN01000029">
    <property type="protein sequence ID" value="KKQ39725.1"/>
    <property type="molecule type" value="Genomic_DNA"/>
</dbReference>
<dbReference type="GO" id="GO:0004386">
    <property type="term" value="F:helicase activity"/>
    <property type="evidence" value="ECO:0007669"/>
    <property type="project" value="UniProtKB-KW"/>
</dbReference>
<keyword evidence="2" id="KW-0347">Helicase</keyword>
<keyword evidence="2" id="KW-0067">ATP-binding</keyword>
<reference evidence="2 3" key="1">
    <citation type="journal article" date="2015" name="Nature">
        <title>rRNA introns, odd ribosomes, and small enigmatic genomes across a large radiation of phyla.</title>
        <authorList>
            <person name="Brown C.T."/>
            <person name="Hug L.A."/>
            <person name="Thomas B.C."/>
            <person name="Sharon I."/>
            <person name="Castelle C.J."/>
            <person name="Singh A."/>
            <person name="Wilkins M.J."/>
            <person name="Williams K.H."/>
            <person name="Banfield J.F."/>
        </authorList>
    </citation>
    <scope>NUCLEOTIDE SEQUENCE [LARGE SCALE GENOMIC DNA]</scope>
</reference>
<organism evidence="2 3">
    <name type="scientific">Candidatus Magasanikbacteria bacterium GW2011_GWA2_37_8</name>
    <dbReference type="NCBI Taxonomy" id="1619036"/>
    <lineage>
        <taxon>Bacteria</taxon>
        <taxon>Candidatus Magasanikiibacteriota</taxon>
    </lineage>
</organism>
<dbReference type="InterPro" id="IPR036397">
    <property type="entry name" value="RNaseH_sf"/>
</dbReference>
<sequence>MPYEVVFDIETQNSFADVSNDFKKLKVSVVSLYRSDTNTYHSFTESELSQFWPILEKADRIIGYNSEHFDLPVLNNYYLGDLQTLPHLDIMKIVKEQLGFRLKLADLAAATLDDVNKSADGLQAIKWWKEGKIDEIKKYCEQDVKVTKDIYDFGRENKQLFYKTLTGEVTPFAVNFEPSVTPTTASTINLTLPF</sequence>
<dbReference type="Proteomes" id="UP000034333">
    <property type="component" value="Unassembled WGS sequence"/>
</dbReference>
<accession>A0A0G0HME8</accession>
<dbReference type="GO" id="GO:0003676">
    <property type="term" value="F:nucleic acid binding"/>
    <property type="evidence" value="ECO:0007669"/>
    <property type="project" value="InterPro"/>
</dbReference>
<gene>
    <name evidence="2" type="ORF">US58_C0029G0003</name>
</gene>
<feature type="domain" description="YprB ribonuclease H-like" evidence="1">
    <location>
        <begin position="6"/>
        <end position="152"/>
    </location>
</feature>
<evidence type="ECO:0000313" key="3">
    <source>
        <dbReference type="Proteomes" id="UP000034333"/>
    </source>
</evidence>
<keyword evidence="2" id="KW-0547">Nucleotide-binding</keyword>
<dbReference type="Pfam" id="PF13482">
    <property type="entry name" value="RNase_H_2"/>
    <property type="match status" value="1"/>
</dbReference>